<comment type="caution">
    <text evidence="5">The sequence shown here is derived from an EMBL/GenBank/DDBJ whole genome shotgun (WGS) entry which is preliminary data.</text>
</comment>
<dbReference type="EC" id="2.3.2.6" evidence="4"/>
<dbReference type="PANTHER" id="PTHR30098">
    <property type="entry name" value="LEUCYL/PHENYLALANYL-TRNA--PROTEIN TRANSFERASE"/>
    <property type="match status" value="1"/>
</dbReference>
<evidence type="ECO:0000256" key="2">
    <source>
        <dbReference type="ARBA" id="ARBA00022679"/>
    </source>
</evidence>
<dbReference type="EMBL" id="JAKFGM010000003">
    <property type="protein sequence ID" value="MCF2515476.1"/>
    <property type="molecule type" value="Genomic_DNA"/>
</dbReference>
<dbReference type="GO" id="GO:0008914">
    <property type="term" value="F:leucyl-tRNA--protein transferase activity"/>
    <property type="evidence" value="ECO:0007669"/>
    <property type="project" value="UniProtKB-UniRule"/>
</dbReference>
<comment type="catalytic activity">
    <reaction evidence="4">
        <text>N-terminal L-lysyl-[protein] + L-leucyl-tRNA(Leu) = N-terminal L-leucyl-L-lysyl-[protein] + tRNA(Leu) + H(+)</text>
        <dbReference type="Rhea" id="RHEA:12340"/>
        <dbReference type="Rhea" id="RHEA-COMP:9613"/>
        <dbReference type="Rhea" id="RHEA-COMP:9622"/>
        <dbReference type="Rhea" id="RHEA-COMP:12670"/>
        <dbReference type="Rhea" id="RHEA-COMP:12671"/>
        <dbReference type="ChEBI" id="CHEBI:15378"/>
        <dbReference type="ChEBI" id="CHEBI:65249"/>
        <dbReference type="ChEBI" id="CHEBI:78442"/>
        <dbReference type="ChEBI" id="CHEBI:78494"/>
        <dbReference type="ChEBI" id="CHEBI:133043"/>
        <dbReference type="EC" id="2.3.2.6"/>
    </reaction>
</comment>
<dbReference type="GO" id="GO:0030163">
    <property type="term" value="P:protein catabolic process"/>
    <property type="evidence" value="ECO:0007669"/>
    <property type="project" value="UniProtKB-UniRule"/>
</dbReference>
<dbReference type="InterPro" id="IPR042203">
    <property type="entry name" value="Leu/Phe-tRNA_Trfase_C"/>
</dbReference>
<comment type="catalytic activity">
    <reaction evidence="4">
        <text>L-phenylalanyl-tRNA(Phe) + an N-terminal L-alpha-aminoacyl-[protein] = an N-terminal L-phenylalanyl-L-alpha-aminoacyl-[protein] + tRNA(Phe)</text>
        <dbReference type="Rhea" id="RHEA:43632"/>
        <dbReference type="Rhea" id="RHEA-COMP:9668"/>
        <dbReference type="Rhea" id="RHEA-COMP:9699"/>
        <dbReference type="Rhea" id="RHEA-COMP:10636"/>
        <dbReference type="Rhea" id="RHEA-COMP:10637"/>
        <dbReference type="ChEBI" id="CHEBI:78442"/>
        <dbReference type="ChEBI" id="CHEBI:78531"/>
        <dbReference type="ChEBI" id="CHEBI:78597"/>
        <dbReference type="ChEBI" id="CHEBI:83561"/>
        <dbReference type="EC" id="2.3.2.6"/>
    </reaction>
</comment>
<dbReference type="GO" id="GO:0005737">
    <property type="term" value="C:cytoplasm"/>
    <property type="evidence" value="ECO:0007669"/>
    <property type="project" value="UniProtKB-SubCell"/>
</dbReference>
<evidence type="ECO:0000313" key="6">
    <source>
        <dbReference type="Proteomes" id="UP001139410"/>
    </source>
</evidence>
<dbReference type="NCBIfam" id="TIGR00667">
    <property type="entry name" value="aat"/>
    <property type="match status" value="1"/>
</dbReference>
<sequence length="266" mass="28072">MSEGLDPRMLLRGYAAGIFPMADSRNAGDIFWVEPRARAIIPLDGFHLSHSLAKRIRSGCFTVTRDQAFHEVLLACADREETWINQVIERATLGLHAVGHAHSVECWHEGQLVGGLYGVKLGRAFFGESMFSRMTDASKVALAWLVARLRVGQFTLLDCQFMTPHLASLGAKTVNRDRYVGLLSSALSPAGGAAGGAVSTPGATPLAVGDPSPEASLPPDFEALDRLLEAAGAAGAAGPAGQIIAQLLGQTSYTESSTTLSDGLSL</sequence>
<dbReference type="InterPro" id="IPR016181">
    <property type="entry name" value="Acyl_CoA_acyltransferase"/>
</dbReference>
<accession>A0A9X1QKR7</accession>
<reference evidence="5" key="1">
    <citation type="submission" date="2022-01" db="EMBL/GenBank/DDBJ databases">
        <authorList>
            <person name="Jo J.-H."/>
            <person name="Im W.-T."/>
        </authorList>
    </citation>
    <scope>NUCLEOTIDE SEQUENCE</scope>
    <source>
        <strain evidence="5">G124</strain>
    </source>
</reference>
<dbReference type="SUPFAM" id="SSF55729">
    <property type="entry name" value="Acyl-CoA N-acyltransferases (Nat)"/>
    <property type="match status" value="1"/>
</dbReference>
<keyword evidence="2 4" id="KW-0808">Transferase</keyword>
<dbReference type="Proteomes" id="UP001139410">
    <property type="component" value="Unassembled WGS sequence"/>
</dbReference>
<dbReference type="PANTHER" id="PTHR30098:SF2">
    <property type="entry name" value="LEUCYL_PHENYLALANYL-TRNA--PROTEIN TRANSFERASE"/>
    <property type="match status" value="1"/>
</dbReference>
<evidence type="ECO:0000256" key="3">
    <source>
        <dbReference type="ARBA" id="ARBA00023315"/>
    </source>
</evidence>
<evidence type="ECO:0000256" key="1">
    <source>
        <dbReference type="ARBA" id="ARBA00022490"/>
    </source>
</evidence>
<keyword evidence="3 4" id="KW-0012">Acyltransferase</keyword>
<comment type="function">
    <text evidence="4">Functions in the N-end rule pathway of protein degradation where it conjugates Leu, Phe and, less efficiently, Met from aminoacyl-tRNAs to the N-termini of proteins containing an N-terminal arginine or lysine.</text>
</comment>
<dbReference type="InterPro" id="IPR004616">
    <property type="entry name" value="Leu/Phe-tRNA_Trfase"/>
</dbReference>
<keyword evidence="6" id="KW-1185">Reference proteome</keyword>
<gene>
    <name evidence="4 5" type="primary">aat</name>
    <name evidence="5" type="ORF">LVY65_10430</name>
</gene>
<protein>
    <recommendedName>
        <fullName evidence="4">Leucyl/phenylalanyl-tRNA--protein transferase</fullName>
        <ecNumber evidence="4">2.3.2.6</ecNumber>
    </recommendedName>
    <alternativeName>
        <fullName evidence="4">L/F-transferase</fullName>
    </alternativeName>
    <alternativeName>
        <fullName evidence="4">Leucyltransferase</fullName>
    </alternativeName>
    <alternativeName>
        <fullName evidence="4">Phenyalanyltransferase</fullName>
    </alternativeName>
</protein>
<comment type="similarity">
    <text evidence="4">Belongs to the L/F-transferase family.</text>
</comment>
<proteinExistence type="inferred from homology"/>
<organism evidence="5 6">
    <name type="scientific">Sphingomonas cremea</name>
    <dbReference type="NCBI Taxonomy" id="2904799"/>
    <lineage>
        <taxon>Bacteria</taxon>
        <taxon>Pseudomonadati</taxon>
        <taxon>Pseudomonadota</taxon>
        <taxon>Alphaproteobacteria</taxon>
        <taxon>Sphingomonadales</taxon>
        <taxon>Sphingomonadaceae</taxon>
        <taxon>Sphingomonas</taxon>
    </lineage>
</organism>
<evidence type="ECO:0000313" key="5">
    <source>
        <dbReference type="EMBL" id="MCF2515476.1"/>
    </source>
</evidence>
<dbReference type="Gene3D" id="3.40.630.70">
    <property type="entry name" value="Leucyl/phenylalanyl-tRNA-protein transferase, C-terminal domain"/>
    <property type="match status" value="1"/>
</dbReference>
<dbReference type="RefSeq" id="WP_235068093.1">
    <property type="nucleotide sequence ID" value="NZ_JAKFGM010000003.1"/>
</dbReference>
<name>A0A9X1QKR7_9SPHN</name>
<comment type="subcellular location">
    <subcellularLocation>
        <location evidence="4">Cytoplasm</location>
    </subcellularLocation>
</comment>
<dbReference type="Pfam" id="PF03588">
    <property type="entry name" value="Leu_Phe_trans"/>
    <property type="match status" value="1"/>
</dbReference>
<evidence type="ECO:0000256" key="4">
    <source>
        <dbReference type="HAMAP-Rule" id="MF_00688"/>
    </source>
</evidence>
<dbReference type="HAMAP" id="MF_00688">
    <property type="entry name" value="Leu_Phe_trans"/>
    <property type="match status" value="1"/>
</dbReference>
<dbReference type="AlphaFoldDB" id="A0A9X1QKR7"/>
<keyword evidence="1 4" id="KW-0963">Cytoplasm</keyword>
<comment type="catalytic activity">
    <reaction evidence="4">
        <text>N-terminal L-arginyl-[protein] + L-leucyl-tRNA(Leu) = N-terminal L-leucyl-L-arginyl-[protein] + tRNA(Leu) + H(+)</text>
        <dbReference type="Rhea" id="RHEA:50416"/>
        <dbReference type="Rhea" id="RHEA-COMP:9613"/>
        <dbReference type="Rhea" id="RHEA-COMP:9622"/>
        <dbReference type="Rhea" id="RHEA-COMP:12672"/>
        <dbReference type="Rhea" id="RHEA-COMP:12673"/>
        <dbReference type="ChEBI" id="CHEBI:15378"/>
        <dbReference type="ChEBI" id="CHEBI:64719"/>
        <dbReference type="ChEBI" id="CHEBI:78442"/>
        <dbReference type="ChEBI" id="CHEBI:78494"/>
        <dbReference type="ChEBI" id="CHEBI:133044"/>
        <dbReference type="EC" id="2.3.2.6"/>
    </reaction>
</comment>